<evidence type="ECO:0008006" key="3">
    <source>
        <dbReference type="Google" id="ProtNLM"/>
    </source>
</evidence>
<dbReference type="EMBL" id="JAVDUJ010000001">
    <property type="protein sequence ID" value="MDR6938754.1"/>
    <property type="molecule type" value="Genomic_DNA"/>
</dbReference>
<organism evidence="1 2">
    <name type="scientific">Arcanobacterium hippocoleae</name>
    <dbReference type="NCBI Taxonomy" id="149017"/>
    <lineage>
        <taxon>Bacteria</taxon>
        <taxon>Bacillati</taxon>
        <taxon>Actinomycetota</taxon>
        <taxon>Actinomycetes</taxon>
        <taxon>Actinomycetales</taxon>
        <taxon>Actinomycetaceae</taxon>
        <taxon>Arcanobacterium</taxon>
    </lineage>
</organism>
<proteinExistence type="predicted"/>
<comment type="caution">
    <text evidence="1">The sequence shown here is derived from an EMBL/GenBank/DDBJ whole genome shotgun (WGS) entry which is preliminary data.</text>
</comment>
<sequence length="192" mass="21307">MELNYPEILFLTGAPGTGIAEVGIAFENSGIQVADFTSLVESYDRDANLQTAIELNSYTQFDQAGTAVLDLLFTDISAQQARASQTEVKPHFVILLPTIAFLSRLCPLTAQMIATQLSRNNVRLAVLQENLSQMIIDNHLFGNRNNVILPRRILRSQLAEFTFAVSNFSPMVIDVSIPQTKMEIVTQIIAEY</sequence>
<protein>
    <recommendedName>
        <fullName evidence="3">Shikimate kinase</fullName>
    </recommendedName>
</protein>
<dbReference type="RefSeq" id="WP_309954814.1">
    <property type="nucleotide sequence ID" value="NZ_JAVDUJ010000001.1"/>
</dbReference>
<reference evidence="1 2" key="1">
    <citation type="submission" date="2023-07" db="EMBL/GenBank/DDBJ databases">
        <title>Sequencing the genomes of 1000 actinobacteria strains.</title>
        <authorList>
            <person name="Klenk H.-P."/>
        </authorList>
    </citation>
    <scope>NUCLEOTIDE SEQUENCE [LARGE SCALE GENOMIC DNA]</scope>
    <source>
        <strain evidence="1 2">DSM 15539</strain>
    </source>
</reference>
<name>A0ABU1T047_9ACTO</name>
<dbReference type="Proteomes" id="UP001266099">
    <property type="component" value="Unassembled WGS sequence"/>
</dbReference>
<evidence type="ECO:0000313" key="1">
    <source>
        <dbReference type="EMBL" id="MDR6938754.1"/>
    </source>
</evidence>
<evidence type="ECO:0000313" key="2">
    <source>
        <dbReference type="Proteomes" id="UP001266099"/>
    </source>
</evidence>
<gene>
    <name evidence="1" type="ORF">J2S36_000297</name>
</gene>
<accession>A0ABU1T047</accession>
<keyword evidence="2" id="KW-1185">Reference proteome</keyword>